<dbReference type="PROSITE" id="PS50893">
    <property type="entry name" value="ABC_TRANSPORTER_2"/>
    <property type="match status" value="1"/>
</dbReference>
<keyword evidence="6" id="KW-1185">Reference proteome</keyword>
<keyword evidence="3 5" id="KW-0067">ATP-binding</keyword>
<evidence type="ECO:0000256" key="2">
    <source>
        <dbReference type="ARBA" id="ARBA00022741"/>
    </source>
</evidence>
<sequence>MSLLEIKNATLKFGGVVAVNDLSFSVEEGEVYAIVGPNGAGKSTAFNLISRFYEPFAGTFTFAGNNLLEREADQVADLGIARTFQNIELFEHATVLQNLLVGRHRHRKTTLLEEMFFTPRVRREEERHREAVEEVIDFLDLQPYRNKMIAGLPYGVRKVVELGRALASKPRLLLLDEPASGLSVEETQDMRWWIDDIRKQMGITVLMVEHDMGLVSGVSDRVLALADGAKLAEGTPAEVQANPAVIEAYLGAGAV</sequence>
<dbReference type="Pfam" id="PF00005">
    <property type="entry name" value="ABC_tran"/>
    <property type="match status" value="1"/>
</dbReference>
<reference evidence="5 6" key="1">
    <citation type="submission" date="2024-04" db="EMBL/GenBank/DDBJ databases">
        <title>Draft genome sequence of Pseudophaeobacter arcticus NBRC 116598.</title>
        <authorList>
            <person name="Miyakawa T."/>
            <person name="Kusuya Y."/>
            <person name="Miura T."/>
        </authorList>
    </citation>
    <scope>NUCLEOTIDE SEQUENCE [LARGE SCALE GENOMIC DNA]</scope>
    <source>
        <strain evidence="5 6">SU-CL00105</strain>
    </source>
</reference>
<dbReference type="InterPro" id="IPR003439">
    <property type="entry name" value="ABC_transporter-like_ATP-bd"/>
</dbReference>
<comment type="caution">
    <text evidence="5">The sequence shown here is derived from an EMBL/GenBank/DDBJ whole genome shotgun (WGS) entry which is preliminary data.</text>
</comment>
<evidence type="ECO:0000313" key="6">
    <source>
        <dbReference type="Proteomes" id="UP001441944"/>
    </source>
</evidence>
<dbReference type="CDD" id="cd03219">
    <property type="entry name" value="ABC_Mj1267_LivG_branched"/>
    <property type="match status" value="1"/>
</dbReference>
<dbReference type="Gene3D" id="3.40.50.300">
    <property type="entry name" value="P-loop containing nucleotide triphosphate hydrolases"/>
    <property type="match status" value="1"/>
</dbReference>
<dbReference type="InterPro" id="IPR027417">
    <property type="entry name" value="P-loop_NTPase"/>
</dbReference>
<dbReference type="InterPro" id="IPR051120">
    <property type="entry name" value="ABC_AA/LPS_Transport"/>
</dbReference>
<dbReference type="SUPFAM" id="SSF52540">
    <property type="entry name" value="P-loop containing nucleoside triphosphate hydrolases"/>
    <property type="match status" value="1"/>
</dbReference>
<accession>A0ABQ0AM77</accession>
<keyword evidence="1" id="KW-0813">Transport</keyword>
<feature type="domain" description="ABC transporter" evidence="4">
    <location>
        <begin position="4"/>
        <end position="252"/>
    </location>
</feature>
<dbReference type="Proteomes" id="UP001441944">
    <property type="component" value="Unassembled WGS sequence"/>
</dbReference>
<dbReference type="PANTHER" id="PTHR45772">
    <property type="entry name" value="CONSERVED COMPONENT OF ABC TRANSPORTER FOR NATURAL AMINO ACIDS-RELATED"/>
    <property type="match status" value="1"/>
</dbReference>
<dbReference type="GO" id="GO:0005524">
    <property type="term" value="F:ATP binding"/>
    <property type="evidence" value="ECO:0007669"/>
    <property type="project" value="UniProtKB-KW"/>
</dbReference>
<evidence type="ECO:0000313" key="5">
    <source>
        <dbReference type="EMBL" id="GAA6196969.1"/>
    </source>
</evidence>
<organism evidence="5 6">
    <name type="scientific">Pseudophaeobacter arcticus</name>
    <dbReference type="NCBI Taxonomy" id="385492"/>
    <lineage>
        <taxon>Bacteria</taxon>
        <taxon>Pseudomonadati</taxon>
        <taxon>Pseudomonadota</taxon>
        <taxon>Alphaproteobacteria</taxon>
        <taxon>Rhodobacterales</taxon>
        <taxon>Paracoccaceae</taxon>
        <taxon>Pseudophaeobacter</taxon>
    </lineage>
</organism>
<proteinExistence type="predicted"/>
<name>A0ABQ0AM77_9RHOB</name>
<dbReference type="InterPro" id="IPR003593">
    <property type="entry name" value="AAA+_ATPase"/>
</dbReference>
<protein>
    <submittedName>
        <fullName evidence="5">ABC transporter ATP-binding protein</fullName>
    </submittedName>
</protein>
<evidence type="ECO:0000259" key="4">
    <source>
        <dbReference type="PROSITE" id="PS50893"/>
    </source>
</evidence>
<dbReference type="EMBL" id="BAABWU010000008">
    <property type="protein sequence ID" value="GAA6196969.1"/>
    <property type="molecule type" value="Genomic_DNA"/>
</dbReference>
<evidence type="ECO:0000256" key="1">
    <source>
        <dbReference type="ARBA" id="ARBA00022448"/>
    </source>
</evidence>
<gene>
    <name evidence="5" type="ORF">NBRC116598_24130</name>
</gene>
<keyword evidence="2" id="KW-0547">Nucleotide-binding</keyword>
<evidence type="ECO:0000256" key="3">
    <source>
        <dbReference type="ARBA" id="ARBA00022840"/>
    </source>
</evidence>
<dbReference type="Pfam" id="PF12399">
    <property type="entry name" value="BCA_ABC_TP_C"/>
    <property type="match status" value="1"/>
</dbReference>
<dbReference type="SMART" id="SM00382">
    <property type="entry name" value="AAA"/>
    <property type="match status" value="1"/>
</dbReference>
<dbReference type="RefSeq" id="WP_297341129.1">
    <property type="nucleotide sequence ID" value="NZ_BAABWU010000008.1"/>
</dbReference>
<dbReference type="PANTHER" id="PTHR45772:SF1">
    <property type="entry name" value="ABC TRANSPORTER ATP-BINDING PROTEIN"/>
    <property type="match status" value="1"/>
</dbReference>
<dbReference type="InterPro" id="IPR032823">
    <property type="entry name" value="BCA_ABC_TP_C"/>
</dbReference>